<feature type="domain" description="Protein kinase" evidence="13">
    <location>
        <begin position="330"/>
        <end position="629"/>
    </location>
</feature>
<feature type="region of interest" description="Disordered" evidence="12">
    <location>
        <begin position="654"/>
        <end position="724"/>
    </location>
</feature>
<dbReference type="Gene3D" id="3.40.50.1220">
    <property type="entry name" value="TPP-binding domain"/>
    <property type="match status" value="1"/>
</dbReference>
<dbReference type="InterPro" id="IPR008271">
    <property type="entry name" value="Ser/Thr_kinase_AS"/>
</dbReference>
<feature type="domain" description="Deacetylase sirtuin-type" evidence="14">
    <location>
        <begin position="1297"/>
        <end position="1615"/>
    </location>
</feature>
<dbReference type="PROSITE" id="PS50011">
    <property type="entry name" value="PROTEIN_KINASE_DOM"/>
    <property type="match status" value="1"/>
</dbReference>
<comment type="similarity">
    <text evidence="2">Belongs to the sirtuin family. Class I subfamily.</text>
</comment>
<dbReference type="PANTHER" id="PTHR24348:SF22">
    <property type="entry name" value="NON-SPECIFIC SERINE_THREONINE PROTEIN KINASE"/>
    <property type="match status" value="1"/>
</dbReference>
<dbReference type="SUPFAM" id="SSF53474">
    <property type="entry name" value="alpha/beta-Hydrolases"/>
    <property type="match status" value="1"/>
</dbReference>
<dbReference type="SUPFAM" id="SSF52467">
    <property type="entry name" value="DHS-like NAD/FAD-binding domain"/>
    <property type="match status" value="1"/>
</dbReference>
<dbReference type="GO" id="GO:0005739">
    <property type="term" value="C:mitochondrion"/>
    <property type="evidence" value="ECO:0007669"/>
    <property type="project" value="UniProtKB-SubCell"/>
</dbReference>
<dbReference type="GO" id="GO:0004674">
    <property type="term" value="F:protein serine/threonine kinase activity"/>
    <property type="evidence" value="ECO:0007669"/>
    <property type="project" value="UniProtKB-EC"/>
</dbReference>
<dbReference type="GO" id="GO:0005524">
    <property type="term" value="F:ATP binding"/>
    <property type="evidence" value="ECO:0007669"/>
    <property type="project" value="UniProtKB-UniRule"/>
</dbReference>
<dbReference type="GO" id="GO:0042594">
    <property type="term" value="P:response to starvation"/>
    <property type="evidence" value="ECO:0007669"/>
    <property type="project" value="TreeGrafter"/>
</dbReference>
<feature type="compositionally biased region" description="Polar residues" evidence="12">
    <location>
        <begin position="703"/>
        <end position="721"/>
    </location>
</feature>
<keyword evidence="5 11" id="KW-0547">Nucleotide-binding</keyword>
<dbReference type="InterPro" id="IPR048941">
    <property type="entry name" value="ATG1-like_MIT2"/>
</dbReference>
<dbReference type="InterPro" id="IPR000073">
    <property type="entry name" value="AB_hydrolase_1"/>
</dbReference>
<evidence type="ECO:0000256" key="4">
    <source>
        <dbReference type="ARBA" id="ARBA00022679"/>
    </source>
</evidence>
<dbReference type="InterPro" id="IPR003000">
    <property type="entry name" value="Sirtuin"/>
</dbReference>
<keyword evidence="6" id="KW-0418">Kinase</keyword>
<dbReference type="SUPFAM" id="SSF56112">
    <property type="entry name" value="Protein kinase-like (PK-like)"/>
    <property type="match status" value="1"/>
</dbReference>
<dbReference type="PANTHER" id="PTHR24348">
    <property type="entry name" value="SERINE/THREONINE-PROTEIN KINASE UNC-51-RELATED"/>
    <property type="match status" value="1"/>
</dbReference>
<sequence length="1616" mass="179740">MTDGNIDNDSRDSRVDEYSGVESVLEVPRTLKQSIKAWWNYTDDDGLKSQHRMFSKLPFNRVSKDDADKLEEPTRVAFTSLVDISHPSFTNPVKINTLEIGQYPKPSDQDEVPIVCSHGYAAATFFFLNNLQALGSIPKTRFYGMDVLGMGLSERVKFPNISSSQPVEKRVAAAEDFFTDALEAWRKAQGLNRMILVGHSLGGYLSTVYALRYPQHVRKLILISPIGFPNNPEIATQESLNQDLQEAQTETRSHEFSDVPETHKRIPVTFMHGSVDWVSGGLEAFNKMKEMGFQVKYEETPKAGHHLYLDNPEDFNSKSMSITDKQIGEWCFGREIGKGSFAIVYHGWHSSSNPKASSCAIKSVIRSRLTAKLLDNLEAEISILKRIQHPNVVGLLDCIKTPTHIHLVTSYCSGGDLSCYIKKRGEVPTLEYWPSGFEGVGHAAFYKHPQLGGLDERVVRSFSGQLAQALLFLRSQDLMHRDIKPQNLLLQPPDTTAIANGHPIGIPILRVADFGFARNLPAATMAETLCGSPLYMAPEILRYEKYDAKADLWSVGAVMYEMTTGRPPFRAQNHVELLRKIEKSDDKIKFPSSSEVDIPRDIKDIIRSLLKRHPIERISFDEFFSWPGFDSFEKDSKCTQNVYAEAAKETFGTSPLSISKPVQSTSRPPLTTHVTSPDTSNNAVATTRRPSFTPKYIVGPSRAATTNAVPSTSPKSSSPREQSLARCTSLGESVEKFSGLQLGFNERINDTSETRISKFQLPANEDSIVGKEYVVIEKNAVEINNLADDMAAAARRQPVVGRLNSRGNYGGPGTGVFGDTLRRVSDPNVNAAAAAATQAKVGNTPPNNYISKFPLPGTSPTSAGFGSFPRRPSISPTTPAPVYNQAYHQVAHDVQVKEGAHPQLSHQPQSHQPKSALTRAINLASLRLFGSGTPGRVLALVKGGNKAYSYAYNEQKETDILRQLEELAQKAFVIFDFADSKLYQAIATEHGNVPSSKNLDEMSGLPPCFYSYCQQRASQDIANGVMSSKSYDNGEKLAAEAVLLYIRASTVLSQGGELVVKYMTGRSSTQTQSFSNGLNDAVQWFRYKYNDCFDKADYAKGKCGNEIIDSVEYVSQMLFERGMEIARASALDELMGEDVYKCEAAYETSLWILEGLLDAHTNDDEDRNMFLQYKTSIEKRLHGLKKKICRTSLSSLDMHHDDGTDGTDKDLDNNSLRSIRELGAATFIKRIYDDDSTDDSTDIRRVIRDLDSECTGLERKSSVQLKQVDFIPQFSSSTHSTQLLKRKAIQIGKQRSRISIPETYDAAINLISISSNILVVSGAGVSCIPAVTFQSDPAQISVNRGIVRLLYTLEYPSNPTKPDFRSPDGIYDQIKRRNYPEIDEPEQIFDLVRYDSFKDMALLIRNAKGYLCSTSKTLLVVAKNIMPTHFSPGPAHKFVKDSDTLLRNYTQNIDSLERKAGVDLLLECHGTFAFLECLRCGEMYNTDVAPLDVSDDAVITFFDTKNEDIPYLKPTIVSIQLKISKRTHELQTFFGEDVHSDYEQRVLDDSQATDLILVLGTSMSVAPISEFISHIPHKVPIVVINKTPIKGLEPDGDIDSIVLEIHSKLDKIKTEL</sequence>
<reference evidence="15 16" key="1">
    <citation type="submission" date="2019-03" db="EMBL/GenBank/DDBJ databases">
        <title>Sequencing 23 genomes of Wallemia ichthyophaga.</title>
        <authorList>
            <person name="Gostincar C."/>
        </authorList>
    </citation>
    <scope>NUCLEOTIDE SEQUENCE [LARGE SCALE GENOMIC DNA]</scope>
    <source>
        <strain evidence="15 16">EXF-8621</strain>
    </source>
</reference>
<organism evidence="15 16">
    <name type="scientific">Wallemia ichthyophaga</name>
    <dbReference type="NCBI Taxonomy" id="245174"/>
    <lineage>
        <taxon>Eukaryota</taxon>
        <taxon>Fungi</taxon>
        <taxon>Dikarya</taxon>
        <taxon>Basidiomycota</taxon>
        <taxon>Wallemiomycotina</taxon>
        <taxon>Wallemiomycetes</taxon>
        <taxon>Wallemiales</taxon>
        <taxon>Wallemiaceae</taxon>
        <taxon>Wallemia</taxon>
    </lineage>
</organism>
<dbReference type="GO" id="GO:0005829">
    <property type="term" value="C:cytosol"/>
    <property type="evidence" value="ECO:0007669"/>
    <property type="project" value="TreeGrafter"/>
</dbReference>
<evidence type="ECO:0000256" key="2">
    <source>
        <dbReference type="ARBA" id="ARBA00006924"/>
    </source>
</evidence>
<evidence type="ECO:0000259" key="14">
    <source>
        <dbReference type="PROSITE" id="PS50305"/>
    </source>
</evidence>
<keyword evidence="4" id="KW-0808">Transferase</keyword>
<comment type="caution">
    <text evidence="15">The sequence shown here is derived from an EMBL/GenBank/DDBJ whole genome shotgun (WGS) entry which is preliminary data.</text>
</comment>
<dbReference type="Gene3D" id="1.10.510.10">
    <property type="entry name" value="Transferase(Phosphotransferase) domain 1"/>
    <property type="match status" value="1"/>
</dbReference>
<dbReference type="InterPro" id="IPR022708">
    <property type="entry name" value="Atg1-like_tMIT"/>
</dbReference>
<dbReference type="Gene3D" id="3.40.50.1820">
    <property type="entry name" value="alpha/beta hydrolase"/>
    <property type="match status" value="1"/>
</dbReference>
<dbReference type="GO" id="GO:0005776">
    <property type="term" value="C:autophagosome"/>
    <property type="evidence" value="ECO:0007669"/>
    <property type="project" value="TreeGrafter"/>
</dbReference>
<dbReference type="Pfam" id="PF02146">
    <property type="entry name" value="SIR2"/>
    <property type="match status" value="1"/>
</dbReference>
<dbReference type="GO" id="GO:0000422">
    <property type="term" value="P:autophagy of mitochondrion"/>
    <property type="evidence" value="ECO:0007669"/>
    <property type="project" value="TreeGrafter"/>
</dbReference>
<accession>A0A4T0HKK3</accession>
<dbReference type="PROSITE" id="PS50305">
    <property type="entry name" value="SIRTUIN"/>
    <property type="match status" value="1"/>
</dbReference>
<dbReference type="InterPro" id="IPR029035">
    <property type="entry name" value="DHS-like_NAD/FAD-binding_dom"/>
</dbReference>
<feature type="binding site" evidence="11">
    <location>
        <position position="362"/>
    </location>
    <ligand>
        <name>ATP</name>
        <dbReference type="ChEBI" id="CHEBI:30616"/>
    </ligand>
</feature>
<comment type="subcellular location">
    <subcellularLocation>
        <location evidence="1">Mitochondrion</location>
    </subcellularLocation>
</comment>
<dbReference type="EMBL" id="SPOF01000068">
    <property type="protein sequence ID" value="TIB08032.1"/>
    <property type="molecule type" value="Genomic_DNA"/>
</dbReference>
<dbReference type="CDD" id="cd14009">
    <property type="entry name" value="STKc_ATG1_ULK_like"/>
    <property type="match status" value="1"/>
</dbReference>
<evidence type="ECO:0000256" key="3">
    <source>
        <dbReference type="ARBA" id="ARBA00012513"/>
    </source>
</evidence>
<dbReference type="InterPro" id="IPR011009">
    <property type="entry name" value="Kinase-like_dom_sf"/>
</dbReference>
<dbReference type="Pfam" id="PF12063">
    <property type="entry name" value="ATG1-like_MIT1"/>
    <property type="match status" value="1"/>
</dbReference>
<evidence type="ECO:0000256" key="11">
    <source>
        <dbReference type="PROSITE-ProRule" id="PRU10141"/>
    </source>
</evidence>
<evidence type="ECO:0000313" key="16">
    <source>
        <dbReference type="Proteomes" id="UP000306954"/>
    </source>
</evidence>
<evidence type="ECO:0000256" key="5">
    <source>
        <dbReference type="ARBA" id="ARBA00022741"/>
    </source>
</evidence>
<dbReference type="InterPro" id="IPR000719">
    <property type="entry name" value="Prot_kinase_dom"/>
</dbReference>
<evidence type="ECO:0000256" key="9">
    <source>
        <dbReference type="ARBA" id="ARBA00030237"/>
    </source>
</evidence>
<keyword evidence="8" id="KW-0520">NAD</keyword>
<dbReference type="Gene3D" id="3.30.200.20">
    <property type="entry name" value="Phosphorylase Kinase, domain 1"/>
    <property type="match status" value="1"/>
</dbReference>
<dbReference type="InterPro" id="IPR026591">
    <property type="entry name" value="Sirtuin_cat_small_dom_sf"/>
</dbReference>
<evidence type="ECO:0000256" key="1">
    <source>
        <dbReference type="ARBA" id="ARBA00004173"/>
    </source>
</evidence>
<evidence type="ECO:0000256" key="10">
    <source>
        <dbReference type="PROSITE-ProRule" id="PRU00236"/>
    </source>
</evidence>
<dbReference type="EC" id="2.7.11.1" evidence="3"/>
<dbReference type="Gene3D" id="3.30.1600.10">
    <property type="entry name" value="SIR2/SIRT2 'Small Domain"/>
    <property type="match status" value="1"/>
</dbReference>
<dbReference type="InterPro" id="IPR045269">
    <property type="entry name" value="Atg1-like"/>
</dbReference>
<comment type="caution">
    <text evidence="10">Lacks conserved residue(s) required for the propagation of feature annotation.</text>
</comment>
<dbReference type="GO" id="GO:0010506">
    <property type="term" value="P:regulation of autophagy"/>
    <property type="evidence" value="ECO:0007669"/>
    <property type="project" value="InterPro"/>
</dbReference>
<dbReference type="Pfam" id="PF00561">
    <property type="entry name" value="Abhydrolase_1"/>
    <property type="match status" value="1"/>
</dbReference>
<dbReference type="Pfam" id="PF00069">
    <property type="entry name" value="Pkinase"/>
    <property type="match status" value="1"/>
</dbReference>
<dbReference type="InterPro" id="IPR029058">
    <property type="entry name" value="AB_hydrolase_fold"/>
</dbReference>
<dbReference type="GO" id="GO:0061709">
    <property type="term" value="P:reticulophagy"/>
    <property type="evidence" value="ECO:0007669"/>
    <property type="project" value="TreeGrafter"/>
</dbReference>
<dbReference type="InterPro" id="IPR017441">
    <property type="entry name" value="Protein_kinase_ATP_BS"/>
</dbReference>
<protein>
    <recommendedName>
        <fullName evidence="3">non-specific serine/threonine protein kinase</fullName>
        <ecNumber evidence="3">2.7.11.1</ecNumber>
    </recommendedName>
    <alternativeName>
        <fullName evidence="9">Autophagy-related protein 1</fullName>
    </alternativeName>
</protein>
<dbReference type="GO" id="GO:0034045">
    <property type="term" value="C:phagophore assembly site membrane"/>
    <property type="evidence" value="ECO:0007669"/>
    <property type="project" value="TreeGrafter"/>
</dbReference>
<evidence type="ECO:0000256" key="12">
    <source>
        <dbReference type="SAM" id="MobiDB-lite"/>
    </source>
</evidence>
<evidence type="ECO:0000256" key="8">
    <source>
        <dbReference type="ARBA" id="ARBA00023027"/>
    </source>
</evidence>
<evidence type="ECO:0000313" key="15">
    <source>
        <dbReference type="EMBL" id="TIB08032.1"/>
    </source>
</evidence>
<dbReference type="GO" id="GO:0034727">
    <property type="term" value="P:piecemeal microautophagy of the nucleus"/>
    <property type="evidence" value="ECO:0007669"/>
    <property type="project" value="TreeGrafter"/>
</dbReference>
<dbReference type="PROSITE" id="PS00108">
    <property type="entry name" value="PROTEIN_KINASE_ST"/>
    <property type="match status" value="1"/>
</dbReference>
<keyword evidence="7 11" id="KW-0067">ATP-binding</keyword>
<dbReference type="PROSITE" id="PS00107">
    <property type="entry name" value="PROTEIN_KINASE_ATP"/>
    <property type="match status" value="1"/>
</dbReference>
<dbReference type="Pfam" id="PF21127">
    <property type="entry name" value="ATG1-like_MIT2"/>
    <property type="match status" value="1"/>
</dbReference>
<dbReference type="SMART" id="SM00220">
    <property type="entry name" value="S_TKc"/>
    <property type="match status" value="1"/>
</dbReference>
<evidence type="ECO:0000259" key="13">
    <source>
        <dbReference type="PROSITE" id="PS50011"/>
    </source>
</evidence>
<dbReference type="GO" id="GO:0000045">
    <property type="term" value="P:autophagosome assembly"/>
    <property type="evidence" value="ECO:0007669"/>
    <property type="project" value="TreeGrafter"/>
</dbReference>
<feature type="compositionally biased region" description="Polar residues" evidence="12">
    <location>
        <begin position="654"/>
        <end position="690"/>
    </location>
</feature>
<evidence type="ECO:0000256" key="6">
    <source>
        <dbReference type="ARBA" id="ARBA00022777"/>
    </source>
</evidence>
<dbReference type="GO" id="GO:0070403">
    <property type="term" value="F:NAD+ binding"/>
    <property type="evidence" value="ECO:0007669"/>
    <property type="project" value="InterPro"/>
</dbReference>
<evidence type="ECO:0000256" key="7">
    <source>
        <dbReference type="ARBA" id="ARBA00022840"/>
    </source>
</evidence>
<dbReference type="Proteomes" id="UP000306954">
    <property type="component" value="Unassembled WGS sequence"/>
</dbReference>
<dbReference type="InterPro" id="IPR026590">
    <property type="entry name" value="Ssirtuin_cat_dom"/>
</dbReference>
<gene>
    <name evidence="15" type="ORF">E3P90_03829</name>
</gene>
<name>A0A4T0HKK3_WALIC</name>
<proteinExistence type="inferred from homology"/>